<dbReference type="RefSeq" id="WP_032524146.1">
    <property type="nucleotide sequence ID" value="NZ_CP138934.1"/>
</dbReference>
<organism evidence="3 4">
    <name type="scientific">Prochlorococcus marinus str. GP2</name>
    <dbReference type="NCBI Taxonomy" id="59925"/>
    <lineage>
        <taxon>Bacteria</taxon>
        <taxon>Bacillati</taxon>
        <taxon>Cyanobacteriota</taxon>
        <taxon>Cyanophyceae</taxon>
        <taxon>Synechococcales</taxon>
        <taxon>Prochlorococcaceae</taxon>
        <taxon>Prochlorococcus</taxon>
    </lineage>
</organism>
<dbReference type="eggNOG" id="COG0340">
    <property type="taxonomic scope" value="Bacteria"/>
</dbReference>
<comment type="caution">
    <text evidence="3">The sequence shown here is derived from an EMBL/GenBank/DDBJ whole genome shotgun (WGS) entry which is preliminary data.</text>
</comment>
<evidence type="ECO:0000259" key="2">
    <source>
        <dbReference type="Pfam" id="PF03099"/>
    </source>
</evidence>
<dbReference type="STRING" id="59925.EU91_0606"/>
<accession>A0A0A1ZJH7</accession>
<dbReference type="InterPro" id="IPR004143">
    <property type="entry name" value="BPL_LPL_catalytic"/>
</dbReference>
<keyword evidence="1 3" id="KW-0436">Ligase</keyword>
<dbReference type="PANTHER" id="PTHR12835:SF5">
    <property type="entry name" value="BIOTIN--PROTEIN LIGASE"/>
    <property type="match status" value="1"/>
</dbReference>
<dbReference type="GO" id="GO:0005737">
    <property type="term" value="C:cytoplasm"/>
    <property type="evidence" value="ECO:0007669"/>
    <property type="project" value="TreeGrafter"/>
</dbReference>
<dbReference type="EC" id="6.3.4.15" evidence="3"/>
<dbReference type="Gene3D" id="3.30.930.10">
    <property type="entry name" value="Bira Bifunctional Protein, Domain 2"/>
    <property type="match status" value="1"/>
</dbReference>
<dbReference type="GO" id="GO:0004077">
    <property type="term" value="F:biotin--[biotin carboxyl-carrier protein] ligase activity"/>
    <property type="evidence" value="ECO:0007669"/>
    <property type="project" value="UniProtKB-EC"/>
</dbReference>
<dbReference type="NCBIfam" id="TIGR00121">
    <property type="entry name" value="birA_ligase"/>
    <property type="match status" value="1"/>
</dbReference>
<dbReference type="SUPFAM" id="SSF55681">
    <property type="entry name" value="Class II aaRS and biotin synthetases"/>
    <property type="match status" value="1"/>
</dbReference>
<evidence type="ECO:0000256" key="1">
    <source>
        <dbReference type="ARBA" id="ARBA00022598"/>
    </source>
</evidence>
<dbReference type="PANTHER" id="PTHR12835">
    <property type="entry name" value="BIOTIN PROTEIN LIGASE"/>
    <property type="match status" value="1"/>
</dbReference>
<reference evidence="4" key="1">
    <citation type="journal article" date="2014" name="Sci. Data">
        <title>Genomes of diverse isolates of the marine cyanobacterium Prochlorococcus.</title>
        <authorList>
            <person name="Biller S."/>
            <person name="Berube P."/>
            <person name="Thompson J."/>
            <person name="Kelly L."/>
            <person name="Roggensack S."/>
            <person name="Awad L."/>
            <person name="Roache-Johnson K."/>
            <person name="Ding H."/>
            <person name="Giovannoni S.J."/>
            <person name="Moore L.R."/>
            <person name="Chisholm S.W."/>
        </authorList>
    </citation>
    <scope>NUCLEOTIDE SEQUENCE [LARGE SCALE GENOMIC DNA]</scope>
    <source>
        <strain evidence="4">GP2</strain>
    </source>
</reference>
<dbReference type="InterPro" id="IPR004408">
    <property type="entry name" value="Biotin_CoA_COase_ligase"/>
</dbReference>
<sequence>MKVIGPAAKTVFYLKKIQGQYPTWTLHYKIKCKSTENELTNLLKYTEIKKNQPVAIIAREQFSGVGQNLKTWVSPKGGIWLSAAYPIFSKEFECQIFNLSLGIKLCEMLRQKNINVCLKWPNDIFFGSKKLIGFLPRVITRGKEINYVRVGIGMNVSNYTPSEGISLSKVLQIKNINQYYWTAKVLKAFYDAIECNKKKDYVIKSANKFLTKSFLPSGYCPHTWKIKDIDSNGNLRIENETQLKVIRRF</sequence>
<dbReference type="EMBL" id="JNAH01000003">
    <property type="protein sequence ID" value="KGF88671.1"/>
    <property type="molecule type" value="Genomic_DNA"/>
</dbReference>
<evidence type="ECO:0000313" key="4">
    <source>
        <dbReference type="Proteomes" id="UP000030598"/>
    </source>
</evidence>
<dbReference type="OrthoDB" id="9807064at2"/>
<evidence type="ECO:0000313" key="3">
    <source>
        <dbReference type="EMBL" id="KGF88671.1"/>
    </source>
</evidence>
<proteinExistence type="predicted"/>
<gene>
    <name evidence="3" type="ORF">EU91_0606</name>
</gene>
<dbReference type="AlphaFoldDB" id="A0A0A1ZJH7"/>
<name>A0A0A1ZJH7_PROMR</name>
<dbReference type="InterPro" id="IPR045864">
    <property type="entry name" value="aa-tRNA-synth_II/BPL/LPL"/>
</dbReference>
<feature type="domain" description="BPL/LPL catalytic" evidence="2">
    <location>
        <begin position="41"/>
        <end position="155"/>
    </location>
</feature>
<dbReference type="Pfam" id="PF03099">
    <property type="entry name" value="BPL_LplA_LipB"/>
    <property type="match status" value="1"/>
</dbReference>
<protein>
    <submittedName>
        <fullName evidence="3">Biotin-protein ligase</fullName>
        <ecNumber evidence="3">6.3.4.15</ecNumber>
    </submittedName>
</protein>
<dbReference type="Proteomes" id="UP000030598">
    <property type="component" value="Unassembled WGS sequence"/>
</dbReference>